<proteinExistence type="predicted"/>
<gene>
    <name evidence="2" type="ORF">TSPGSL018_16286</name>
</gene>
<reference evidence="2" key="1">
    <citation type="submission" date="2014-05" db="EMBL/GenBank/DDBJ databases">
        <title>The transcriptome of the halophilic microalga Tetraselmis sp. GSL018 isolated from the Great Salt Lake, Utah.</title>
        <authorList>
            <person name="Jinkerson R.E."/>
            <person name="D'Adamo S."/>
            <person name="Posewitz M.C."/>
        </authorList>
    </citation>
    <scope>NUCLEOTIDE SEQUENCE</scope>
    <source>
        <strain evidence="2">GSL018</strain>
    </source>
</reference>
<evidence type="ECO:0000256" key="1">
    <source>
        <dbReference type="SAM" id="MobiDB-lite"/>
    </source>
</evidence>
<feature type="compositionally biased region" description="Polar residues" evidence="1">
    <location>
        <begin position="95"/>
        <end position="104"/>
    </location>
</feature>
<feature type="region of interest" description="Disordered" evidence="1">
    <location>
        <begin position="82"/>
        <end position="112"/>
    </location>
</feature>
<dbReference type="EMBL" id="GBEZ01007467">
    <property type="protein sequence ID" value="JAC77996.1"/>
    <property type="molecule type" value="Transcribed_RNA"/>
</dbReference>
<protein>
    <submittedName>
        <fullName evidence="2">Uncharacterized protein</fullName>
    </submittedName>
</protein>
<dbReference type="AlphaFoldDB" id="A0A061S5D4"/>
<sequence length="182" mass="19942">MEADGDSRLGCLHWAVLEHGHSDSTTATPFENATCICARIRGGTSLGLLERCCLGFAPFACWVPILCPQKFQGPLAGGATQSQHYNRGSIPHQPYQATPSTRSPGSAKKKVDPLSTGEWIKTLGVFGKPRPSQSHVVAVISQGRAEIWQCRPDFRCQIVPFHDGKERPGLYDLPSWSWAEIQ</sequence>
<name>A0A061S5D4_9CHLO</name>
<organism evidence="2">
    <name type="scientific">Tetraselmis sp. GSL018</name>
    <dbReference type="NCBI Taxonomy" id="582737"/>
    <lineage>
        <taxon>Eukaryota</taxon>
        <taxon>Viridiplantae</taxon>
        <taxon>Chlorophyta</taxon>
        <taxon>core chlorophytes</taxon>
        <taxon>Chlorodendrophyceae</taxon>
        <taxon>Chlorodendrales</taxon>
        <taxon>Chlorodendraceae</taxon>
        <taxon>Tetraselmis</taxon>
    </lineage>
</organism>
<accession>A0A061S5D4</accession>
<evidence type="ECO:0000313" key="2">
    <source>
        <dbReference type="EMBL" id="JAC77996.1"/>
    </source>
</evidence>